<dbReference type="SUPFAM" id="SSF53098">
    <property type="entry name" value="Ribonuclease H-like"/>
    <property type="match status" value="1"/>
</dbReference>
<feature type="domain" description="Reverse transcriptase Ty1/copia-type" evidence="4">
    <location>
        <begin position="312"/>
        <end position="435"/>
    </location>
</feature>
<evidence type="ECO:0000256" key="2">
    <source>
        <dbReference type="ARBA" id="ARBA00022801"/>
    </source>
</evidence>
<feature type="region of interest" description="Disordered" evidence="3">
    <location>
        <begin position="277"/>
        <end position="301"/>
    </location>
</feature>
<gene>
    <name evidence="5" type="ORF">SLEP1_g29596</name>
</gene>
<evidence type="ECO:0000259" key="4">
    <source>
        <dbReference type="Pfam" id="PF07727"/>
    </source>
</evidence>
<feature type="compositionally biased region" description="Low complexity" evidence="3">
    <location>
        <begin position="278"/>
        <end position="290"/>
    </location>
</feature>
<dbReference type="InterPro" id="IPR013103">
    <property type="entry name" value="RVT_2"/>
</dbReference>
<proteinExistence type="predicted"/>
<dbReference type="PANTHER" id="PTHR42648:SF31">
    <property type="entry name" value="RNA-DIRECTED DNA POLYMERASE"/>
    <property type="match status" value="1"/>
</dbReference>
<keyword evidence="2" id="KW-0378">Hydrolase</keyword>
<evidence type="ECO:0000313" key="6">
    <source>
        <dbReference type="Proteomes" id="UP001054252"/>
    </source>
</evidence>
<dbReference type="SUPFAM" id="SSF56672">
    <property type="entry name" value="DNA/RNA polymerases"/>
    <property type="match status" value="1"/>
</dbReference>
<dbReference type="InterPro" id="IPR036397">
    <property type="entry name" value="RNaseH_sf"/>
</dbReference>
<dbReference type="GO" id="GO:0003676">
    <property type="term" value="F:nucleic acid binding"/>
    <property type="evidence" value="ECO:0007669"/>
    <property type="project" value="InterPro"/>
</dbReference>
<dbReference type="PANTHER" id="PTHR42648">
    <property type="entry name" value="TRANSPOSASE, PUTATIVE-RELATED"/>
    <property type="match status" value="1"/>
</dbReference>
<evidence type="ECO:0000256" key="1">
    <source>
        <dbReference type="ARBA" id="ARBA00022723"/>
    </source>
</evidence>
<dbReference type="GO" id="GO:0016787">
    <property type="term" value="F:hydrolase activity"/>
    <property type="evidence" value="ECO:0007669"/>
    <property type="project" value="UniProtKB-KW"/>
</dbReference>
<dbReference type="Proteomes" id="UP001054252">
    <property type="component" value="Unassembled WGS sequence"/>
</dbReference>
<dbReference type="EMBL" id="BPVZ01000052">
    <property type="protein sequence ID" value="GKV19316.1"/>
    <property type="molecule type" value="Genomic_DNA"/>
</dbReference>
<organism evidence="5 6">
    <name type="scientific">Rubroshorea leprosula</name>
    <dbReference type="NCBI Taxonomy" id="152421"/>
    <lineage>
        <taxon>Eukaryota</taxon>
        <taxon>Viridiplantae</taxon>
        <taxon>Streptophyta</taxon>
        <taxon>Embryophyta</taxon>
        <taxon>Tracheophyta</taxon>
        <taxon>Spermatophyta</taxon>
        <taxon>Magnoliopsida</taxon>
        <taxon>eudicotyledons</taxon>
        <taxon>Gunneridae</taxon>
        <taxon>Pentapetalae</taxon>
        <taxon>rosids</taxon>
        <taxon>malvids</taxon>
        <taxon>Malvales</taxon>
        <taxon>Dipterocarpaceae</taxon>
        <taxon>Rubroshorea</taxon>
    </lineage>
</organism>
<protein>
    <recommendedName>
        <fullName evidence="4">Reverse transcriptase Ty1/copia-type domain-containing protein</fullName>
    </recommendedName>
</protein>
<keyword evidence="1" id="KW-0479">Metal-binding</keyword>
<dbReference type="AlphaFoldDB" id="A0AAV5K7C6"/>
<dbReference type="InterPro" id="IPR043502">
    <property type="entry name" value="DNA/RNA_pol_sf"/>
</dbReference>
<sequence length="484" mass="53974">MSSITAHFSSMSPNNSFLDIYSADGSPMNVSHIGNVSTKSLTLPNAFLVPKLSYNLLSGGQLCDLGLEVTFSAHGCRVQDPRTRQLLGTGRKVGHLFERNYLHIPDNKMDTPSFPNDRLIQILLCAVELESLQIPYQQIFQTCAATNISPFHLWHSQLGHTSVGKLRPLISRGYTATTILSLYSEQNGRAEHKHKHILDSVRALLISSTCPKRFWGEATLTAVYLINHIPSSVLNNQSPYERLHGTSDELCNASSHAPTSSVEDDLLAGNALDNFEPSSTSSSVSHVDSTNELVVPSSSHPTRIKTQSDGFVECYKARLVAKGFTQEYGIDYEETFALVSHLTSVRSLLVIAAMWRWKLFQMDVKNAFLNGDLEEEVYVKPLLGLNHPPNKVCRLRHALYGLKQSPRAWYAKFSTTVSEFGFTSSPHDTALFIRVEELKQSLSQKFEMKDLGVLSYFLRLEVTSSDDGYLFSQVKYASNLVFKA</sequence>
<evidence type="ECO:0000256" key="3">
    <source>
        <dbReference type="SAM" id="MobiDB-lite"/>
    </source>
</evidence>
<accession>A0AAV5K7C6</accession>
<dbReference type="GO" id="GO:0046872">
    <property type="term" value="F:metal ion binding"/>
    <property type="evidence" value="ECO:0007669"/>
    <property type="project" value="UniProtKB-KW"/>
</dbReference>
<keyword evidence="6" id="KW-1185">Reference proteome</keyword>
<evidence type="ECO:0000313" key="5">
    <source>
        <dbReference type="EMBL" id="GKV19316.1"/>
    </source>
</evidence>
<comment type="caution">
    <text evidence="5">The sequence shown here is derived from an EMBL/GenBank/DDBJ whole genome shotgun (WGS) entry which is preliminary data.</text>
</comment>
<dbReference type="InterPro" id="IPR039537">
    <property type="entry name" value="Retrotran_Ty1/copia-like"/>
</dbReference>
<name>A0AAV5K7C6_9ROSI</name>
<dbReference type="Gene3D" id="3.30.420.10">
    <property type="entry name" value="Ribonuclease H-like superfamily/Ribonuclease H"/>
    <property type="match status" value="1"/>
</dbReference>
<dbReference type="Pfam" id="PF07727">
    <property type="entry name" value="RVT_2"/>
    <property type="match status" value="1"/>
</dbReference>
<dbReference type="InterPro" id="IPR012337">
    <property type="entry name" value="RNaseH-like_sf"/>
</dbReference>
<reference evidence="5 6" key="1">
    <citation type="journal article" date="2021" name="Commun. Biol.">
        <title>The genome of Shorea leprosula (Dipterocarpaceae) highlights the ecological relevance of drought in aseasonal tropical rainforests.</title>
        <authorList>
            <person name="Ng K.K.S."/>
            <person name="Kobayashi M.J."/>
            <person name="Fawcett J.A."/>
            <person name="Hatakeyama M."/>
            <person name="Paape T."/>
            <person name="Ng C.H."/>
            <person name="Ang C.C."/>
            <person name="Tnah L.H."/>
            <person name="Lee C.T."/>
            <person name="Nishiyama T."/>
            <person name="Sese J."/>
            <person name="O'Brien M.J."/>
            <person name="Copetti D."/>
            <person name="Mohd Noor M.I."/>
            <person name="Ong R.C."/>
            <person name="Putra M."/>
            <person name="Sireger I.Z."/>
            <person name="Indrioko S."/>
            <person name="Kosugi Y."/>
            <person name="Izuno A."/>
            <person name="Isagi Y."/>
            <person name="Lee S.L."/>
            <person name="Shimizu K.K."/>
        </authorList>
    </citation>
    <scope>NUCLEOTIDE SEQUENCE [LARGE SCALE GENOMIC DNA]</scope>
    <source>
        <strain evidence="5">214</strain>
    </source>
</reference>